<evidence type="ECO:0000256" key="1">
    <source>
        <dbReference type="ARBA" id="ARBA00009477"/>
    </source>
</evidence>
<dbReference type="Gene3D" id="2.40.420.20">
    <property type="match status" value="1"/>
</dbReference>
<feature type="signal peptide" evidence="2">
    <location>
        <begin position="1"/>
        <end position="27"/>
    </location>
</feature>
<dbReference type="Gene3D" id="2.40.50.100">
    <property type="match status" value="1"/>
</dbReference>
<feature type="domain" description="YknX-like C-terminal permuted SH3-like" evidence="5">
    <location>
        <begin position="274"/>
        <end position="335"/>
    </location>
</feature>
<feature type="domain" description="Multidrug resistance protein MdtA-like barrel-sandwich hybrid" evidence="3">
    <location>
        <begin position="56"/>
        <end position="178"/>
    </location>
</feature>
<comment type="similarity">
    <text evidence="1">Belongs to the membrane fusion protein (MFP) (TC 8.A.1) family.</text>
</comment>
<proteinExistence type="inferred from homology"/>
<evidence type="ECO:0000313" key="7">
    <source>
        <dbReference type="Proteomes" id="UP000809621"/>
    </source>
</evidence>
<dbReference type="SUPFAM" id="SSF111369">
    <property type="entry name" value="HlyD-like secretion proteins"/>
    <property type="match status" value="1"/>
</dbReference>
<name>A0ABS2HK30_9VIBR</name>
<feature type="chain" id="PRO_5046031069" evidence="2">
    <location>
        <begin position="28"/>
        <end position="342"/>
    </location>
</feature>
<dbReference type="InterPro" id="IPR006143">
    <property type="entry name" value="RND_pump_MFP"/>
</dbReference>
<dbReference type="EMBL" id="JAFEUM010000002">
    <property type="protein sequence ID" value="MBM7036419.1"/>
    <property type="molecule type" value="Genomic_DNA"/>
</dbReference>
<dbReference type="Pfam" id="PF25917">
    <property type="entry name" value="BSH_RND"/>
    <property type="match status" value="1"/>
</dbReference>
<dbReference type="Pfam" id="PF25989">
    <property type="entry name" value="YknX_C"/>
    <property type="match status" value="1"/>
</dbReference>
<dbReference type="Gene3D" id="2.40.30.170">
    <property type="match status" value="1"/>
</dbReference>
<organism evidence="6 7">
    <name type="scientific">Vibrio ulleungensis</name>
    <dbReference type="NCBI Taxonomy" id="2807619"/>
    <lineage>
        <taxon>Bacteria</taxon>
        <taxon>Pseudomonadati</taxon>
        <taxon>Pseudomonadota</taxon>
        <taxon>Gammaproteobacteria</taxon>
        <taxon>Vibrionales</taxon>
        <taxon>Vibrionaceae</taxon>
        <taxon>Vibrio</taxon>
    </lineage>
</organism>
<protein>
    <submittedName>
        <fullName evidence="6">Efflux RND transporter periplasmic adaptor subunit</fullName>
    </submittedName>
</protein>
<evidence type="ECO:0000313" key="6">
    <source>
        <dbReference type="EMBL" id="MBM7036419.1"/>
    </source>
</evidence>
<dbReference type="NCBIfam" id="TIGR01730">
    <property type="entry name" value="RND_mfp"/>
    <property type="match status" value="1"/>
</dbReference>
<dbReference type="InterPro" id="IPR058625">
    <property type="entry name" value="MdtA-like_BSH"/>
</dbReference>
<dbReference type="Pfam" id="PF25954">
    <property type="entry name" value="Beta-barrel_RND_2"/>
    <property type="match status" value="1"/>
</dbReference>
<dbReference type="PANTHER" id="PTHR30469:SF13">
    <property type="entry name" value="HAE1 FAMILY EFFLUX PUMP MFP COMPONENT"/>
    <property type="match status" value="1"/>
</dbReference>
<keyword evidence="2" id="KW-0732">Signal</keyword>
<comment type="caution">
    <text evidence="6">The sequence shown here is derived from an EMBL/GenBank/DDBJ whole genome shotgun (WGS) entry which is preliminary data.</text>
</comment>
<dbReference type="InterPro" id="IPR058792">
    <property type="entry name" value="Beta-barrel_RND_2"/>
</dbReference>
<dbReference type="Gene3D" id="1.10.287.470">
    <property type="entry name" value="Helix hairpin bin"/>
    <property type="match status" value="1"/>
</dbReference>
<dbReference type="Proteomes" id="UP000809621">
    <property type="component" value="Unassembled WGS sequence"/>
</dbReference>
<gene>
    <name evidence="6" type="ORF">JQC93_08365</name>
</gene>
<evidence type="ECO:0000259" key="5">
    <source>
        <dbReference type="Pfam" id="PF25989"/>
    </source>
</evidence>
<reference evidence="6 7" key="1">
    <citation type="submission" date="2021-02" db="EMBL/GenBank/DDBJ databases">
        <authorList>
            <person name="Park J.-S."/>
        </authorList>
    </citation>
    <scope>NUCLEOTIDE SEQUENCE [LARGE SCALE GENOMIC DNA]</scope>
    <source>
        <strain evidence="6 7">188UL20-2</strain>
    </source>
</reference>
<evidence type="ECO:0000256" key="2">
    <source>
        <dbReference type="SAM" id="SignalP"/>
    </source>
</evidence>
<dbReference type="InterPro" id="IPR058637">
    <property type="entry name" value="YknX-like_C"/>
</dbReference>
<keyword evidence="7" id="KW-1185">Reference proteome</keyword>
<feature type="domain" description="CusB-like beta-barrel" evidence="4">
    <location>
        <begin position="193"/>
        <end position="262"/>
    </location>
</feature>
<dbReference type="PANTHER" id="PTHR30469">
    <property type="entry name" value="MULTIDRUG RESISTANCE PROTEIN MDTA"/>
    <property type="match status" value="1"/>
</dbReference>
<accession>A0ABS2HK30</accession>
<evidence type="ECO:0000259" key="4">
    <source>
        <dbReference type="Pfam" id="PF25954"/>
    </source>
</evidence>
<sequence>MFKPRVLHRSLQVFALLFSVFSITAQANSVAATVSPVEQYDVTQSLNLVGKLAASRSVDITSEVTAKVENISVSSNQHVVAGQPLIVLSDDKATASLQEATAYLLNEKRKLSEYERLFSRGAITQTEIEAQKANVDIAIARQSAAKANLRDHQLNAPFSGHIGLVDLNPGEFISVGQPLLTLDDMSEMELDLLIPERYLSQLVVGMGVDVQVQAWGNERFVGTVDAVDTRVNPETLNIKARVKMSNADNKLKPGMLSAATLTFAPEPVAIISVQALEYSGTKRFVYRVVDGKAQRTEVKVGARVDNRVVIESGIEIGETIVVQGLVNMRDGVAIKEVAAESP</sequence>
<evidence type="ECO:0000259" key="3">
    <source>
        <dbReference type="Pfam" id="PF25917"/>
    </source>
</evidence>